<evidence type="ECO:0008006" key="8">
    <source>
        <dbReference type="Google" id="ProtNLM"/>
    </source>
</evidence>
<dbReference type="Pfam" id="PF01384">
    <property type="entry name" value="PHO4"/>
    <property type="match status" value="1"/>
</dbReference>
<gene>
    <name evidence="7" type="ORF">METZ01_LOCUS335884</name>
</gene>
<reference evidence="7" key="1">
    <citation type="submission" date="2018-05" db="EMBL/GenBank/DDBJ databases">
        <authorList>
            <person name="Lanie J.A."/>
            <person name="Ng W.-L."/>
            <person name="Kazmierczak K.M."/>
            <person name="Andrzejewski T.M."/>
            <person name="Davidsen T.M."/>
            <person name="Wayne K.J."/>
            <person name="Tettelin H."/>
            <person name="Glass J.I."/>
            <person name="Rusch D."/>
            <person name="Podicherti R."/>
            <person name="Tsui H.-C.T."/>
            <person name="Winkler M.E."/>
        </authorList>
    </citation>
    <scope>NUCLEOTIDE SEQUENCE</scope>
</reference>
<organism evidence="7">
    <name type="scientific">marine metagenome</name>
    <dbReference type="NCBI Taxonomy" id="408172"/>
    <lineage>
        <taxon>unclassified sequences</taxon>
        <taxon>metagenomes</taxon>
        <taxon>ecological metagenomes</taxon>
    </lineage>
</organism>
<feature type="transmembrane region" description="Helical" evidence="6">
    <location>
        <begin position="6"/>
        <end position="24"/>
    </location>
</feature>
<feature type="transmembrane region" description="Helical" evidence="6">
    <location>
        <begin position="87"/>
        <end position="110"/>
    </location>
</feature>
<dbReference type="InterPro" id="IPR001204">
    <property type="entry name" value="Phos_transporter"/>
</dbReference>
<dbReference type="PANTHER" id="PTHR11101:SF80">
    <property type="entry name" value="PHOSPHATE TRANSPORTER"/>
    <property type="match status" value="1"/>
</dbReference>
<accession>A0A382QDI4</accession>
<keyword evidence="3 6" id="KW-0812">Transmembrane</keyword>
<proteinExistence type="predicted"/>
<evidence type="ECO:0000256" key="3">
    <source>
        <dbReference type="ARBA" id="ARBA00022692"/>
    </source>
</evidence>
<evidence type="ECO:0000256" key="5">
    <source>
        <dbReference type="ARBA" id="ARBA00023136"/>
    </source>
</evidence>
<dbReference type="GO" id="GO:0016020">
    <property type="term" value="C:membrane"/>
    <property type="evidence" value="ECO:0007669"/>
    <property type="project" value="UniProtKB-SubCell"/>
</dbReference>
<dbReference type="EMBL" id="UINC01113430">
    <property type="protein sequence ID" value="SVC83030.1"/>
    <property type="molecule type" value="Genomic_DNA"/>
</dbReference>
<feature type="non-terminal residue" evidence="7">
    <location>
        <position position="1"/>
    </location>
</feature>
<sequence length="310" mass="31872">VIEAYGPVLIGLALLFGLFMTWGIGANDVANAMGPAVGSGAITMTVALVIAGVFELAGAIIAGGEVTSTVRSNIVSVDAFVDQPGQLALGMLAALLSAGIWLLIASAWGWPISTTHSIVGSIIGFALVAAGASAVNWGKVTEIAASWVISPLIGGAIAFALQLSIRHLILKTSQPVAAARRWGPLYVFLVGFIVSLITLFKGLRHLHLDLSVGGSFAWALAIGMATAVAGWVMIRRVRVADTDDHEVNVSHIERIFTPMMIFTACAMAFAHGSNDVANGVGPLAAVVAIVRSGGEVASTSGLPIWILGLG</sequence>
<evidence type="ECO:0000256" key="1">
    <source>
        <dbReference type="ARBA" id="ARBA00004141"/>
    </source>
</evidence>
<evidence type="ECO:0000313" key="7">
    <source>
        <dbReference type="EMBL" id="SVC83030.1"/>
    </source>
</evidence>
<dbReference type="AlphaFoldDB" id="A0A382QDI4"/>
<keyword evidence="4 6" id="KW-1133">Transmembrane helix</keyword>
<dbReference type="PANTHER" id="PTHR11101">
    <property type="entry name" value="PHOSPHATE TRANSPORTER"/>
    <property type="match status" value="1"/>
</dbReference>
<evidence type="ECO:0000256" key="6">
    <source>
        <dbReference type="SAM" id="Phobius"/>
    </source>
</evidence>
<feature type="transmembrane region" description="Helical" evidence="6">
    <location>
        <begin position="36"/>
        <end position="62"/>
    </location>
</feature>
<dbReference type="GO" id="GO:0005315">
    <property type="term" value="F:phosphate transmembrane transporter activity"/>
    <property type="evidence" value="ECO:0007669"/>
    <property type="project" value="InterPro"/>
</dbReference>
<evidence type="ECO:0000256" key="4">
    <source>
        <dbReference type="ARBA" id="ARBA00022989"/>
    </source>
</evidence>
<name>A0A382QDI4_9ZZZZ</name>
<evidence type="ECO:0000256" key="2">
    <source>
        <dbReference type="ARBA" id="ARBA00022448"/>
    </source>
</evidence>
<keyword evidence="2" id="KW-0813">Transport</keyword>
<feature type="transmembrane region" description="Helical" evidence="6">
    <location>
        <begin position="255"/>
        <end position="273"/>
    </location>
</feature>
<comment type="subcellular location">
    <subcellularLocation>
        <location evidence="1">Membrane</location>
        <topology evidence="1">Multi-pass membrane protein</topology>
    </subcellularLocation>
</comment>
<keyword evidence="5 6" id="KW-0472">Membrane</keyword>
<feature type="transmembrane region" description="Helical" evidence="6">
    <location>
        <begin position="117"/>
        <end position="137"/>
    </location>
</feature>
<dbReference type="GO" id="GO:0035435">
    <property type="term" value="P:phosphate ion transmembrane transport"/>
    <property type="evidence" value="ECO:0007669"/>
    <property type="project" value="TreeGrafter"/>
</dbReference>
<feature type="non-terminal residue" evidence="7">
    <location>
        <position position="310"/>
    </location>
</feature>
<protein>
    <recommendedName>
        <fullName evidence="8">Phosphate transporter</fullName>
    </recommendedName>
</protein>
<feature type="transmembrane region" description="Helical" evidence="6">
    <location>
        <begin position="185"/>
        <end position="203"/>
    </location>
</feature>
<feature type="transmembrane region" description="Helical" evidence="6">
    <location>
        <begin position="143"/>
        <end position="165"/>
    </location>
</feature>
<feature type="transmembrane region" description="Helical" evidence="6">
    <location>
        <begin position="215"/>
        <end position="234"/>
    </location>
</feature>